<dbReference type="Pfam" id="PF13624">
    <property type="entry name" value="SurA_N_3"/>
    <property type="match status" value="1"/>
</dbReference>
<dbReference type="InterPro" id="IPR050245">
    <property type="entry name" value="PrsA_foldase"/>
</dbReference>
<evidence type="ECO:0000256" key="1">
    <source>
        <dbReference type="SAM" id="MobiDB-lite"/>
    </source>
</evidence>
<dbReference type="Proteomes" id="UP000181917">
    <property type="component" value="Unassembled WGS sequence"/>
</dbReference>
<dbReference type="STRING" id="37928.SAMN04489742_1219"/>
<feature type="compositionally biased region" description="Low complexity" evidence="1">
    <location>
        <begin position="38"/>
        <end position="50"/>
    </location>
</feature>
<feature type="chain" id="PRO_5039053833" evidence="2">
    <location>
        <begin position="22"/>
        <end position="267"/>
    </location>
</feature>
<feature type="region of interest" description="Disordered" evidence="1">
    <location>
        <begin position="187"/>
        <end position="249"/>
    </location>
</feature>
<name>A0A1H1B3R0_9MICC</name>
<feature type="region of interest" description="Disordered" evidence="1">
    <location>
        <begin position="24"/>
        <end position="70"/>
    </location>
</feature>
<feature type="compositionally biased region" description="Low complexity" evidence="1">
    <location>
        <begin position="206"/>
        <end position="217"/>
    </location>
</feature>
<dbReference type="InterPro" id="IPR027304">
    <property type="entry name" value="Trigger_fact/SurA_dom_sf"/>
</dbReference>
<proteinExistence type="predicted"/>
<dbReference type="EMBL" id="FNKH01000002">
    <property type="protein sequence ID" value="SDQ46411.1"/>
    <property type="molecule type" value="Genomic_DNA"/>
</dbReference>
<accession>A0A1H1B3R0</accession>
<dbReference type="KEGG" id="acry:AC20117_11260"/>
<feature type="compositionally biased region" description="Basic and acidic residues" evidence="1">
    <location>
        <begin position="231"/>
        <end position="242"/>
    </location>
</feature>
<reference evidence="3 4" key="1">
    <citation type="submission" date="2016-10" db="EMBL/GenBank/DDBJ databases">
        <authorList>
            <person name="de Groot N.N."/>
        </authorList>
    </citation>
    <scope>NUCLEOTIDE SEQUENCE [LARGE SCALE GENOMIC DNA]</scope>
    <source>
        <strain evidence="3 4">DSM 20117</strain>
    </source>
</reference>
<evidence type="ECO:0000256" key="2">
    <source>
        <dbReference type="SAM" id="SignalP"/>
    </source>
</evidence>
<evidence type="ECO:0000313" key="3">
    <source>
        <dbReference type="EMBL" id="SDQ46411.1"/>
    </source>
</evidence>
<dbReference type="AlphaFoldDB" id="A0A1H1B3R0"/>
<organism evidence="3 4">
    <name type="scientific">Crystallibacter crystallopoietes</name>
    <dbReference type="NCBI Taxonomy" id="37928"/>
    <lineage>
        <taxon>Bacteria</taxon>
        <taxon>Bacillati</taxon>
        <taxon>Actinomycetota</taxon>
        <taxon>Actinomycetes</taxon>
        <taxon>Micrococcales</taxon>
        <taxon>Micrococcaceae</taxon>
        <taxon>Crystallibacter</taxon>
    </lineage>
</organism>
<gene>
    <name evidence="3" type="ORF">SAMN04489742_1219</name>
</gene>
<feature type="signal peptide" evidence="2">
    <location>
        <begin position="1"/>
        <end position="21"/>
    </location>
</feature>
<protein>
    <submittedName>
        <fullName evidence="3">SurA N-terminal domain-containing protein</fullName>
    </submittedName>
</protein>
<dbReference type="PROSITE" id="PS51257">
    <property type="entry name" value="PROKAR_LIPOPROTEIN"/>
    <property type="match status" value="1"/>
</dbReference>
<keyword evidence="2" id="KW-0732">Signal</keyword>
<keyword evidence="4" id="KW-1185">Reference proteome</keyword>
<sequence length="267" mass="28465">MSSKKWLLALAVAGSISAVTACSAPAGEAGNSASTQQEAPAPSGGASEGANPEAQEMPKPDTEGVPDVVAEVNGEKIAKKDFVAAYEGQFQQMAMQSQMSGQKLDQDQLKKQTADGMISSVLLIQEADNRGLEASKKEVDATLDELVKSSQLKSKDEFLAAMKDQGMDEKTVMSEIEKQVRVEALVAEESGDTKPTEEELKKAYDQAKAQQEQMKQQGGEGGQSAEIPPFEEAKPALEEQLKGQKQGEAAQALVKDLRADADVKIHL</sequence>
<dbReference type="PANTHER" id="PTHR47245:SF2">
    <property type="entry name" value="PEPTIDYL-PROLYL CIS-TRANS ISOMERASE HP_0175-RELATED"/>
    <property type="match status" value="1"/>
</dbReference>
<feature type="compositionally biased region" description="Basic and acidic residues" evidence="1">
    <location>
        <begin position="191"/>
        <end position="205"/>
    </location>
</feature>
<dbReference type="SUPFAM" id="SSF109998">
    <property type="entry name" value="Triger factor/SurA peptide-binding domain-like"/>
    <property type="match status" value="1"/>
</dbReference>
<dbReference type="PANTHER" id="PTHR47245">
    <property type="entry name" value="PEPTIDYLPROLYL ISOMERASE"/>
    <property type="match status" value="1"/>
</dbReference>
<dbReference type="Gene3D" id="1.10.4030.10">
    <property type="entry name" value="Porin chaperone SurA, peptide-binding domain"/>
    <property type="match status" value="1"/>
</dbReference>
<evidence type="ECO:0000313" key="4">
    <source>
        <dbReference type="Proteomes" id="UP000181917"/>
    </source>
</evidence>
<dbReference type="OrthoDB" id="4775280at2"/>
<dbReference type="RefSeq" id="WP_074699660.1">
    <property type="nucleotide sequence ID" value="NZ_CP018863.1"/>
</dbReference>